<keyword evidence="7" id="KW-1185">Reference proteome</keyword>
<evidence type="ECO:0000256" key="2">
    <source>
        <dbReference type="RuleBase" id="RU369063"/>
    </source>
</evidence>
<dbReference type="InterPro" id="IPR013721">
    <property type="entry name" value="STAG"/>
</dbReference>
<keyword evidence="2" id="KW-0131">Cell cycle</keyword>
<feature type="domain" description="SCD" evidence="5">
    <location>
        <begin position="304"/>
        <end position="389"/>
    </location>
</feature>
<reference evidence="6" key="1">
    <citation type="journal article" date="2023" name="Science">
        <title>Genome structures resolve the early diversification of teleost fishes.</title>
        <authorList>
            <person name="Parey E."/>
            <person name="Louis A."/>
            <person name="Montfort J."/>
            <person name="Bouchez O."/>
            <person name="Roques C."/>
            <person name="Iampietro C."/>
            <person name="Lluch J."/>
            <person name="Castinel A."/>
            <person name="Donnadieu C."/>
            <person name="Desvignes T."/>
            <person name="Floi Bucao C."/>
            <person name="Jouanno E."/>
            <person name="Wen M."/>
            <person name="Mejri S."/>
            <person name="Dirks R."/>
            <person name="Jansen H."/>
            <person name="Henkel C."/>
            <person name="Chen W.J."/>
            <person name="Zahm M."/>
            <person name="Cabau C."/>
            <person name="Klopp C."/>
            <person name="Thompson A.W."/>
            <person name="Robinson-Rechavi M."/>
            <person name="Braasch I."/>
            <person name="Lecointre G."/>
            <person name="Bobe J."/>
            <person name="Postlethwait J.H."/>
            <person name="Berthelot C."/>
            <person name="Roest Crollius H."/>
            <person name="Guiguen Y."/>
        </authorList>
    </citation>
    <scope>NUCLEOTIDE SEQUENCE</scope>
    <source>
        <strain evidence="6">NC1722</strain>
    </source>
</reference>
<dbReference type="SUPFAM" id="SSF48371">
    <property type="entry name" value="ARM repeat"/>
    <property type="match status" value="1"/>
</dbReference>
<keyword evidence="2" id="KW-0159">Chromosome partition</keyword>
<feature type="region of interest" description="Disordered" evidence="4">
    <location>
        <begin position="1067"/>
        <end position="1172"/>
    </location>
</feature>
<dbReference type="GO" id="GO:0007062">
    <property type="term" value="P:sister chromatid cohesion"/>
    <property type="evidence" value="ECO:0007669"/>
    <property type="project" value="UniProtKB-UniRule"/>
</dbReference>
<comment type="caution">
    <text evidence="6">The sequence shown here is derived from an EMBL/GenBank/DDBJ whole genome shotgun (WGS) entry which is preliminary data.</text>
</comment>
<feature type="region of interest" description="Disordered" evidence="4">
    <location>
        <begin position="1"/>
        <end position="89"/>
    </location>
</feature>
<dbReference type="GO" id="GO:0003682">
    <property type="term" value="F:chromatin binding"/>
    <property type="evidence" value="ECO:0007669"/>
    <property type="project" value="TreeGrafter"/>
</dbReference>
<feature type="coiled-coil region" evidence="3">
    <location>
        <begin position="261"/>
        <end position="295"/>
    </location>
</feature>
<dbReference type="PROSITE" id="PS51425">
    <property type="entry name" value="SCD"/>
    <property type="match status" value="1"/>
</dbReference>
<dbReference type="GO" id="GO:0051301">
    <property type="term" value="P:cell division"/>
    <property type="evidence" value="ECO:0007669"/>
    <property type="project" value="UniProtKB-UniRule"/>
</dbReference>
<dbReference type="AlphaFoldDB" id="A0AAD7RSD9"/>
<dbReference type="GO" id="GO:0007059">
    <property type="term" value="P:chromosome segregation"/>
    <property type="evidence" value="ECO:0007669"/>
    <property type="project" value="UniProtKB-KW"/>
</dbReference>
<feature type="compositionally biased region" description="Low complexity" evidence="4">
    <location>
        <begin position="1033"/>
        <end position="1043"/>
    </location>
</feature>
<evidence type="ECO:0000313" key="6">
    <source>
        <dbReference type="EMBL" id="KAJ8389253.1"/>
    </source>
</evidence>
<dbReference type="Proteomes" id="UP001221898">
    <property type="component" value="Unassembled WGS sequence"/>
</dbReference>
<accession>A0AAD7RSD9</accession>
<comment type="function">
    <text evidence="2">Component of cohesin complex, a complex required for the cohesion of sister chromatids after DNA replication. The cohesin complex apparently forms a large proteinaceous ring within which sister chromatids can be trapped. At anaphase, the complex is cleaved and dissociates from chromatin, allowing sister chromatids to segregate.</text>
</comment>
<feature type="compositionally biased region" description="Basic and acidic residues" evidence="4">
    <location>
        <begin position="1071"/>
        <end position="1089"/>
    </location>
</feature>
<dbReference type="InterPro" id="IPR039662">
    <property type="entry name" value="Cohesin_Scc3/SA"/>
</dbReference>
<dbReference type="Pfam" id="PF24571">
    <property type="entry name" value="HEAT_SCC3-SA"/>
    <property type="match status" value="1"/>
</dbReference>
<proteinExistence type="inferred from homology"/>
<evidence type="ECO:0000259" key="5">
    <source>
        <dbReference type="PROSITE" id="PS51425"/>
    </source>
</evidence>
<sequence>MDQSEERDFDSDSFEESDVSDSGSDFETQLKSHKRRPARAALGTPRPKRQGCSAAAQSQDTPLEASPKVTPLSRSSHHPLSREAATPRKHTAGHLYEAVRSGKSATVTLVDEWLDSYKQEKQAGLLELINFIVQCCGCKGVVSKEMFDSMQNAEIISVLTKEFNEHSAKYPLSSPGPQWRRFRVGLCEFVRTLVRQSQNSLLYDEYLFSSLLALLTGLSDSQVRAFRHTSTLIVMKMMTAMVEVAVVVFTQMETTQRRYEVERKKEVEHRAQERLEELQTTYRELCEHQEELQGLMNAVFKGVFVHRYRDRVPEIRAICIEEMGVWLRVHPGAFLNDGYLKYLGWTLHDKEGAVRVRCLHALQGLYQEKDFIGHLELFTSRFKERMLCMVLDKDRDAAVEVIRLLLLIQQGIACAAGAFLHHKLCRESQDGEMGKSRVAFINLLISFYIQGQVHKHGAYLVDSLWASAGAELRDWDSMTSLLLQEKGRGQNLTDEEEEALIELMMCAVRQAAESRRPVGRAPPGKRILSMKDRKAQEQYRRRLTSHFILVLPQLLAKYSADREKVCSLLQTPLYFDLQIYSSTGRLEKCLELLLSQLCGIVEKHTDDSVLEACADVASVLCSDNYTFSTRASLAIGQLLDGQVDRFTSQINDLLQGTADDDEVYSAATALKRIAAFNRVRDLTGWQLFDPCIQILKCGVETTDIDKQLMVPALNCATFHVLWEKVKFSNSTPTKAELRRLKQEFRSLCAMCQSCLSLGHADTRDQAFVLLCDLLIVFSVGSAQGQMLAYPLNASLRAEMASFLIDYIFIDPEDEPSSEEEVKVAALHRRRKQLAGYCKLVIYGVLELSSASDIFKYYSKFFQDYGDIIKETLRKSKIISQMQSAKTVCVSLQQLFSECPRVDGEADVSLQEFGEIRELARRLAMSFGIDLHRVRKPLVSVHEDGIIFAFRDAGEGNQPPPNLMFLEVLSEFSFKLLIQDRNHLLDFLKQSCPAPRPAWPSLSLYQRSLQGGGREREGGEPGDGPTPKRRRTVTEGSGSSFTEGGSQGNSILLSNLPTPFLTSTVLKQPSRVAEEANRDGTSDPPSKDDFIESPLIRRRGRQSSAPEAPCPASTHSDLDSHLNLLSLIEEDEEGEEEEEAEIEDFPSEDSDLETPGSLRLTQQSSSYLEGLFD</sequence>
<gene>
    <name evidence="6" type="ORF">AAFF_G00121180</name>
</gene>
<name>A0AAD7RSD9_9TELE</name>
<dbReference type="InterPro" id="IPR056396">
    <property type="entry name" value="HEAT_SCC3-SA"/>
</dbReference>
<dbReference type="GO" id="GO:0008278">
    <property type="term" value="C:cohesin complex"/>
    <property type="evidence" value="ECO:0007669"/>
    <property type="project" value="UniProtKB-UniRule"/>
</dbReference>
<organism evidence="6 7">
    <name type="scientific">Aldrovandia affinis</name>
    <dbReference type="NCBI Taxonomy" id="143900"/>
    <lineage>
        <taxon>Eukaryota</taxon>
        <taxon>Metazoa</taxon>
        <taxon>Chordata</taxon>
        <taxon>Craniata</taxon>
        <taxon>Vertebrata</taxon>
        <taxon>Euteleostomi</taxon>
        <taxon>Actinopterygii</taxon>
        <taxon>Neopterygii</taxon>
        <taxon>Teleostei</taxon>
        <taxon>Notacanthiformes</taxon>
        <taxon>Halosauridae</taxon>
        <taxon>Aldrovandia</taxon>
    </lineage>
</organism>
<feature type="compositionally biased region" description="Acidic residues" evidence="4">
    <location>
        <begin position="1127"/>
        <end position="1151"/>
    </location>
</feature>
<evidence type="ECO:0000313" key="7">
    <source>
        <dbReference type="Proteomes" id="UP001221898"/>
    </source>
</evidence>
<dbReference type="InterPro" id="IPR020839">
    <property type="entry name" value="SCD"/>
</dbReference>
<feature type="region of interest" description="Disordered" evidence="4">
    <location>
        <begin position="1007"/>
        <end position="1054"/>
    </location>
</feature>
<comment type="similarity">
    <text evidence="1 2">Belongs to the SCC3 family.</text>
</comment>
<comment type="subunit">
    <text evidence="2">Part of the cohesin complex which is composed of a heterodimer between a SMC1 protein (SMC1A or SMC1B) and SMC3, which are attached via their hinge domain, and RAD21 which link them at their heads, and one STAG protein.</text>
</comment>
<evidence type="ECO:0000256" key="3">
    <source>
        <dbReference type="SAM" id="Coils"/>
    </source>
</evidence>
<dbReference type="Pfam" id="PF08514">
    <property type="entry name" value="STAG"/>
    <property type="match status" value="1"/>
</dbReference>
<keyword evidence="2" id="KW-0539">Nucleus</keyword>
<evidence type="ECO:0000256" key="4">
    <source>
        <dbReference type="SAM" id="MobiDB-lite"/>
    </source>
</evidence>
<dbReference type="EMBL" id="JAINUG010000184">
    <property type="protein sequence ID" value="KAJ8389253.1"/>
    <property type="molecule type" value="Genomic_DNA"/>
</dbReference>
<keyword evidence="3" id="KW-0175">Coiled coil</keyword>
<dbReference type="GO" id="GO:0000785">
    <property type="term" value="C:chromatin"/>
    <property type="evidence" value="ECO:0007669"/>
    <property type="project" value="UniProtKB-UniRule"/>
</dbReference>
<dbReference type="GO" id="GO:0000775">
    <property type="term" value="C:chromosome, centromeric region"/>
    <property type="evidence" value="ECO:0007669"/>
    <property type="project" value="UniProtKB-SubCell"/>
</dbReference>
<feature type="compositionally biased region" description="Acidic residues" evidence="4">
    <location>
        <begin position="7"/>
        <end position="19"/>
    </location>
</feature>
<dbReference type="PANTHER" id="PTHR11199:SF10">
    <property type="entry name" value="COHESIN SUBUNIT SA"/>
    <property type="match status" value="1"/>
</dbReference>
<protein>
    <recommendedName>
        <fullName evidence="2">Cohesin subunit SA</fullName>
    </recommendedName>
    <alternativeName>
        <fullName evidence="2">SCC3 homolog</fullName>
    </alternativeName>
    <alternativeName>
        <fullName evidence="2">Stromal antigen</fullName>
    </alternativeName>
</protein>
<dbReference type="GO" id="GO:0005634">
    <property type="term" value="C:nucleus"/>
    <property type="evidence" value="ECO:0007669"/>
    <property type="project" value="UniProtKB-SubCell"/>
</dbReference>
<dbReference type="InterPro" id="IPR016024">
    <property type="entry name" value="ARM-type_fold"/>
</dbReference>
<evidence type="ECO:0000256" key="1">
    <source>
        <dbReference type="ARBA" id="ARBA00005486"/>
    </source>
</evidence>
<comment type="subcellular location">
    <subcellularLocation>
        <location evidence="2">Nucleus</location>
    </subcellularLocation>
    <subcellularLocation>
        <location evidence="2">Chromosome</location>
    </subcellularLocation>
    <subcellularLocation>
        <location evidence="2">Chromosome</location>
        <location evidence="2">Centromere</location>
    </subcellularLocation>
</comment>
<keyword evidence="2" id="KW-0132">Cell division</keyword>
<dbReference type="PANTHER" id="PTHR11199">
    <property type="entry name" value="STROMAL ANTIGEN"/>
    <property type="match status" value="1"/>
</dbReference>
<dbReference type="Pfam" id="PF21581">
    <property type="entry name" value="SCD"/>
    <property type="match status" value="1"/>
</dbReference>
<keyword evidence="2" id="KW-0158">Chromosome</keyword>